<keyword evidence="10" id="KW-1185">Reference proteome</keyword>
<evidence type="ECO:0000256" key="1">
    <source>
        <dbReference type="ARBA" id="ARBA00000085"/>
    </source>
</evidence>
<dbReference type="Pfam" id="PF02518">
    <property type="entry name" value="HATPase_c"/>
    <property type="match status" value="1"/>
</dbReference>
<feature type="domain" description="PAS" evidence="8">
    <location>
        <begin position="7"/>
        <end position="60"/>
    </location>
</feature>
<evidence type="ECO:0000259" key="8">
    <source>
        <dbReference type="PROSITE" id="PS50112"/>
    </source>
</evidence>
<dbReference type="InterPro" id="IPR036890">
    <property type="entry name" value="HATPase_C_sf"/>
</dbReference>
<evidence type="ECO:0000259" key="7">
    <source>
        <dbReference type="PROSITE" id="PS50110"/>
    </source>
</evidence>
<dbReference type="EMBL" id="VDFV01000027">
    <property type="protein sequence ID" value="TNC67586.1"/>
    <property type="molecule type" value="Genomic_DNA"/>
</dbReference>
<dbReference type="Gene3D" id="3.30.450.20">
    <property type="entry name" value="PAS domain"/>
    <property type="match status" value="1"/>
</dbReference>
<name>A0A5C4N7A7_9RHOB</name>
<protein>
    <recommendedName>
        <fullName evidence="2">histidine kinase</fullName>
        <ecNumber evidence="2">2.7.13.3</ecNumber>
    </recommendedName>
</protein>
<dbReference type="PROSITE" id="PS50109">
    <property type="entry name" value="HIS_KIN"/>
    <property type="match status" value="1"/>
</dbReference>
<dbReference type="InterPro" id="IPR036097">
    <property type="entry name" value="HisK_dim/P_sf"/>
</dbReference>
<dbReference type="Gene3D" id="3.40.50.2300">
    <property type="match status" value="1"/>
</dbReference>
<dbReference type="EC" id="2.7.13.3" evidence="2"/>
<dbReference type="CDD" id="cd00130">
    <property type="entry name" value="PAS"/>
    <property type="match status" value="1"/>
</dbReference>
<evidence type="ECO:0000313" key="9">
    <source>
        <dbReference type="EMBL" id="TNC67586.1"/>
    </source>
</evidence>
<comment type="catalytic activity">
    <reaction evidence="1">
        <text>ATP + protein L-histidine = ADP + protein N-phospho-L-histidine.</text>
        <dbReference type="EC" id="2.7.13.3"/>
    </reaction>
</comment>
<dbReference type="SUPFAM" id="SSF52172">
    <property type="entry name" value="CheY-like"/>
    <property type="match status" value="1"/>
</dbReference>
<feature type="domain" description="Response regulatory" evidence="7">
    <location>
        <begin position="419"/>
        <end position="529"/>
    </location>
</feature>
<dbReference type="InterPro" id="IPR004358">
    <property type="entry name" value="Sig_transdc_His_kin-like_C"/>
</dbReference>
<dbReference type="Proteomes" id="UP000305709">
    <property type="component" value="Unassembled WGS sequence"/>
</dbReference>
<dbReference type="InterPro" id="IPR005467">
    <property type="entry name" value="His_kinase_dom"/>
</dbReference>
<dbReference type="InterPro" id="IPR003594">
    <property type="entry name" value="HATPase_dom"/>
</dbReference>
<dbReference type="InterPro" id="IPR011006">
    <property type="entry name" value="CheY-like_superfamily"/>
</dbReference>
<feature type="coiled-coil region" evidence="5">
    <location>
        <begin position="135"/>
        <end position="169"/>
    </location>
</feature>
<sequence>MTAPEPPEETREELYDRAPVGYLALDIQGRIVRSNATLAGWLGTTAAELRGRPVAQLLTPGARIFYETHCGPILRIEGELRQVALDLRRFDGSRLPALIDWRRVTGADGTHLGYRLLVVDASERRAYERELLAERERARSAAQALSALNAELEARVQARTAELVQLQKIESLGQLTGGVAHDFNNLLTPIVACLDILSRRSQLDPRGQRLVAAASEAAERARVLVSRLLTFARKQHLEVRTVDLTELVDGLRDLVVRSVGPMVALGIEVEPALPPARVDPGQLELALLNLCVNARDAMDGSGLLALRLGCATAEDLHRSGLPAGAYVAIEVRDRGCGMTAEVLRRATEPFFTTKTSGRGTGLGLSMVHGFARQSGGDLLIDSTPGEGTRVRVLLPMAEDAPALPRPTLAIPVPAARSLRVLLVDDDGLVRASIADMLRELGHELSEVTSGEAALARLELQRPDLLVTDHAMPGLTGTALAREARRRWPGLPVLLVTGFADGSGVEPGDLPRLSKPFGPRDLAGAIGLALGNHGGS</sequence>
<dbReference type="InterPro" id="IPR013656">
    <property type="entry name" value="PAS_4"/>
</dbReference>
<dbReference type="SMART" id="SM00448">
    <property type="entry name" value="REC"/>
    <property type="match status" value="1"/>
</dbReference>
<dbReference type="SMART" id="SM00387">
    <property type="entry name" value="HATPase_c"/>
    <property type="match status" value="1"/>
</dbReference>
<dbReference type="RefSeq" id="WP_139082595.1">
    <property type="nucleotide sequence ID" value="NZ_VDFV01000027.1"/>
</dbReference>
<dbReference type="InterPro" id="IPR035965">
    <property type="entry name" value="PAS-like_dom_sf"/>
</dbReference>
<dbReference type="Gene3D" id="1.10.287.130">
    <property type="match status" value="1"/>
</dbReference>
<dbReference type="PRINTS" id="PR00344">
    <property type="entry name" value="BCTRLSENSOR"/>
</dbReference>
<comment type="caution">
    <text evidence="9">The sequence shown here is derived from an EMBL/GenBank/DDBJ whole genome shotgun (WGS) entry which is preliminary data.</text>
</comment>
<dbReference type="InterPro" id="IPR001789">
    <property type="entry name" value="Sig_transdc_resp-reg_receiver"/>
</dbReference>
<dbReference type="GO" id="GO:0000155">
    <property type="term" value="F:phosphorelay sensor kinase activity"/>
    <property type="evidence" value="ECO:0007669"/>
    <property type="project" value="InterPro"/>
</dbReference>
<dbReference type="PANTHER" id="PTHR43065">
    <property type="entry name" value="SENSOR HISTIDINE KINASE"/>
    <property type="match status" value="1"/>
</dbReference>
<dbReference type="Gene3D" id="3.30.565.10">
    <property type="entry name" value="Histidine kinase-like ATPase, C-terminal domain"/>
    <property type="match status" value="1"/>
</dbReference>
<dbReference type="SMART" id="SM00091">
    <property type="entry name" value="PAS"/>
    <property type="match status" value="1"/>
</dbReference>
<dbReference type="SUPFAM" id="SSF55785">
    <property type="entry name" value="PYP-like sensor domain (PAS domain)"/>
    <property type="match status" value="1"/>
</dbReference>
<evidence type="ECO:0000256" key="4">
    <source>
        <dbReference type="PROSITE-ProRule" id="PRU00169"/>
    </source>
</evidence>
<dbReference type="Pfam" id="PF00072">
    <property type="entry name" value="Response_reg"/>
    <property type="match status" value="1"/>
</dbReference>
<evidence type="ECO:0000259" key="6">
    <source>
        <dbReference type="PROSITE" id="PS50109"/>
    </source>
</evidence>
<dbReference type="InterPro" id="IPR000014">
    <property type="entry name" value="PAS"/>
</dbReference>
<dbReference type="PANTHER" id="PTHR43065:SF42">
    <property type="entry name" value="TWO-COMPONENT SENSOR PPRA"/>
    <property type="match status" value="1"/>
</dbReference>
<evidence type="ECO:0000256" key="2">
    <source>
        <dbReference type="ARBA" id="ARBA00012438"/>
    </source>
</evidence>
<dbReference type="Pfam" id="PF00512">
    <property type="entry name" value="HisKA"/>
    <property type="match status" value="1"/>
</dbReference>
<accession>A0A5C4N7A7</accession>
<dbReference type="NCBIfam" id="TIGR00229">
    <property type="entry name" value="sensory_box"/>
    <property type="match status" value="1"/>
</dbReference>
<keyword evidence="3 4" id="KW-0597">Phosphoprotein</keyword>
<keyword evidence="5" id="KW-0175">Coiled coil</keyword>
<evidence type="ECO:0000313" key="10">
    <source>
        <dbReference type="Proteomes" id="UP000305709"/>
    </source>
</evidence>
<dbReference type="AlphaFoldDB" id="A0A5C4N7A7"/>
<reference evidence="9 10" key="1">
    <citation type="submission" date="2019-06" db="EMBL/GenBank/DDBJ databases">
        <authorList>
            <person name="Jiang L."/>
        </authorList>
    </citation>
    <scope>NUCLEOTIDE SEQUENCE [LARGE SCALE GENOMIC DNA]</scope>
    <source>
        <strain evidence="9 10">YIM 48858</strain>
    </source>
</reference>
<dbReference type="OrthoDB" id="9796100at2"/>
<gene>
    <name evidence="9" type="ORF">FHG71_15440</name>
</gene>
<feature type="domain" description="Histidine kinase" evidence="6">
    <location>
        <begin position="178"/>
        <end position="398"/>
    </location>
</feature>
<organism evidence="9 10">
    <name type="scientific">Rubellimicrobium roseum</name>
    <dbReference type="NCBI Taxonomy" id="687525"/>
    <lineage>
        <taxon>Bacteria</taxon>
        <taxon>Pseudomonadati</taxon>
        <taxon>Pseudomonadota</taxon>
        <taxon>Alphaproteobacteria</taxon>
        <taxon>Rhodobacterales</taxon>
        <taxon>Roseobacteraceae</taxon>
        <taxon>Rubellimicrobium</taxon>
    </lineage>
</organism>
<evidence type="ECO:0000256" key="3">
    <source>
        <dbReference type="ARBA" id="ARBA00022553"/>
    </source>
</evidence>
<dbReference type="SUPFAM" id="SSF47384">
    <property type="entry name" value="Homodimeric domain of signal transducing histidine kinase"/>
    <property type="match status" value="1"/>
</dbReference>
<feature type="modified residue" description="4-aspartylphosphate" evidence="4">
    <location>
        <position position="468"/>
    </location>
</feature>
<proteinExistence type="predicted"/>
<dbReference type="SMART" id="SM00388">
    <property type="entry name" value="HisKA"/>
    <property type="match status" value="1"/>
</dbReference>
<dbReference type="CDD" id="cd00082">
    <property type="entry name" value="HisKA"/>
    <property type="match status" value="1"/>
</dbReference>
<dbReference type="InterPro" id="IPR003661">
    <property type="entry name" value="HisK_dim/P_dom"/>
</dbReference>
<dbReference type="PROSITE" id="PS50110">
    <property type="entry name" value="RESPONSE_REGULATORY"/>
    <property type="match status" value="1"/>
</dbReference>
<dbReference type="SUPFAM" id="SSF55874">
    <property type="entry name" value="ATPase domain of HSP90 chaperone/DNA topoisomerase II/histidine kinase"/>
    <property type="match status" value="1"/>
</dbReference>
<dbReference type="PROSITE" id="PS50112">
    <property type="entry name" value="PAS"/>
    <property type="match status" value="1"/>
</dbReference>
<evidence type="ECO:0000256" key="5">
    <source>
        <dbReference type="SAM" id="Coils"/>
    </source>
</evidence>
<dbReference type="Pfam" id="PF08448">
    <property type="entry name" value="PAS_4"/>
    <property type="match status" value="1"/>
</dbReference>